<feature type="transmembrane region" description="Helical" evidence="6">
    <location>
        <begin position="94"/>
        <end position="113"/>
    </location>
</feature>
<name>A0A6A6UL25_9PEZI</name>
<sequence length="569" mass="61236">MASTTIPPDDHSRLLGDQNEDGDPPIQTYGTQPEPEDDHHHKNPDSPYLIDATRTKFWFIFGPILLQYFVAMFDSYFMASSHPVITSYFNASNSASWLSTSFMLTSTATQPVFGRLSDTIGRRPVYLTALVGFMVTTAWCAGAQSIGSLIAARALCGIAAGGVLSMAGIMTNDLVKIEVRGTYQAYINLLYGSGAAFGTAFGGALCDTIGWRGAFAIQIPLILFITICAYINVPSNLGPQLAKHSSLTVRQTIQQFDIAGSLLLMLSVALLILGLNLGGNILPWSNPFVIGSLIVSLIAGGVLVWVESKALRPVMPLAMIASPPRSNIVLSNFFSMIGINHILFNAPLYFQAVHSDTPSIAGFRLAIPAVLTTICGVSTGFFLTYTGRLHAPQIAGAISMLSGAVGLSSMPRDVPMWIATALCAPTGIGQGLMFPATTLAVLAISSVEEQAAMTSTLMLWRNLGTVMGVAVSSLVLQNTLVQYLEKYITGPDKQAVIEKVRKSVRAVLELKGETHEQALMAYSDALRWTFISAIGFFVVVNVLIIPVKLPWLRKDRVAANVEEDGEYQD</sequence>
<dbReference type="FunFam" id="1.20.1720.10:FF:000024">
    <property type="entry name" value="MFS multidrug transporter, putative"/>
    <property type="match status" value="1"/>
</dbReference>
<feature type="transmembrane region" description="Helical" evidence="6">
    <location>
        <begin position="287"/>
        <end position="306"/>
    </location>
</feature>
<proteinExistence type="predicted"/>
<feature type="transmembrane region" description="Helical" evidence="6">
    <location>
        <begin position="211"/>
        <end position="233"/>
    </location>
</feature>
<comment type="subcellular location">
    <subcellularLocation>
        <location evidence="1">Membrane</location>
        <topology evidence="1">Multi-pass membrane protein</topology>
    </subcellularLocation>
</comment>
<feature type="transmembrane region" description="Helical" evidence="6">
    <location>
        <begin position="416"/>
        <end position="445"/>
    </location>
</feature>
<feature type="transmembrane region" description="Helical" evidence="6">
    <location>
        <begin position="183"/>
        <end position="205"/>
    </location>
</feature>
<dbReference type="GO" id="GO:0015174">
    <property type="term" value="F:basic amino acid transmembrane transporter activity"/>
    <property type="evidence" value="ECO:0007669"/>
    <property type="project" value="TreeGrafter"/>
</dbReference>
<evidence type="ECO:0000256" key="4">
    <source>
        <dbReference type="ARBA" id="ARBA00023136"/>
    </source>
</evidence>
<evidence type="ECO:0000256" key="5">
    <source>
        <dbReference type="SAM" id="MobiDB-lite"/>
    </source>
</evidence>
<feature type="transmembrane region" description="Helical" evidence="6">
    <location>
        <begin position="391"/>
        <end position="410"/>
    </location>
</feature>
<dbReference type="Proteomes" id="UP000799302">
    <property type="component" value="Unassembled WGS sequence"/>
</dbReference>
<dbReference type="InterPro" id="IPR020846">
    <property type="entry name" value="MFS_dom"/>
</dbReference>
<reference evidence="8" key="1">
    <citation type="journal article" date="2020" name="Stud. Mycol.">
        <title>101 Dothideomycetes genomes: a test case for predicting lifestyles and emergence of pathogens.</title>
        <authorList>
            <person name="Haridas S."/>
            <person name="Albert R."/>
            <person name="Binder M."/>
            <person name="Bloem J."/>
            <person name="Labutti K."/>
            <person name="Salamov A."/>
            <person name="Andreopoulos B."/>
            <person name="Baker S."/>
            <person name="Barry K."/>
            <person name="Bills G."/>
            <person name="Bluhm B."/>
            <person name="Cannon C."/>
            <person name="Castanera R."/>
            <person name="Culley D."/>
            <person name="Daum C."/>
            <person name="Ezra D."/>
            <person name="Gonzalez J."/>
            <person name="Henrissat B."/>
            <person name="Kuo A."/>
            <person name="Liang C."/>
            <person name="Lipzen A."/>
            <person name="Lutzoni F."/>
            <person name="Magnuson J."/>
            <person name="Mondo S."/>
            <person name="Nolan M."/>
            <person name="Ohm R."/>
            <person name="Pangilinan J."/>
            <person name="Park H.-J."/>
            <person name="Ramirez L."/>
            <person name="Alfaro M."/>
            <person name="Sun H."/>
            <person name="Tritt A."/>
            <person name="Yoshinaga Y."/>
            <person name="Zwiers L.-H."/>
            <person name="Turgeon B."/>
            <person name="Goodwin S."/>
            <person name="Spatafora J."/>
            <person name="Crous P."/>
            <person name="Grigoriev I."/>
        </authorList>
    </citation>
    <scope>NUCLEOTIDE SEQUENCE</scope>
    <source>
        <strain evidence="8">CBS 115976</strain>
    </source>
</reference>
<dbReference type="SUPFAM" id="SSF103473">
    <property type="entry name" value="MFS general substrate transporter"/>
    <property type="match status" value="1"/>
</dbReference>
<protein>
    <submittedName>
        <fullName evidence="8">MFS general substrate transporter</fullName>
    </submittedName>
</protein>
<gene>
    <name evidence="8" type="ORF">BT63DRAFT_422282</name>
</gene>
<organism evidence="8 9">
    <name type="scientific">Microthyrium microscopicum</name>
    <dbReference type="NCBI Taxonomy" id="703497"/>
    <lineage>
        <taxon>Eukaryota</taxon>
        <taxon>Fungi</taxon>
        <taxon>Dikarya</taxon>
        <taxon>Ascomycota</taxon>
        <taxon>Pezizomycotina</taxon>
        <taxon>Dothideomycetes</taxon>
        <taxon>Dothideomycetes incertae sedis</taxon>
        <taxon>Microthyriales</taxon>
        <taxon>Microthyriaceae</taxon>
        <taxon>Microthyrium</taxon>
    </lineage>
</organism>
<accession>A0A6A6UL25</accession>
<keyword evidence="3 6" id="KW-1133">Transmembrane helix</keyword>
<dbReference type="PROSITE" id="PS50850">
    <property type="entry name" value="MFS"/>
    <property type="match status" value="1"/>
</dbReference>
<evidence type="ECO:0000259" key="7">
    <source>
        <dbReference type="PROSITE" id="PS50850"/>
    </source>
</evidence>
<feature type="transmembrane region" description="Helical" evidence="6">
    <location>
        <begin position="150"/>
        <end position="171"/>
    </location>
</feature>
<dbReference type="EMBL" id="MU004232">
    <property type="protein sequence ID" value="KAF2671768.1"/>
    <property type="molecule type" value="Genomic_DNA"/>
</dbReference>
<dbReference type="Gene3D" id="1.20.1720.10">
    <property type="entry name" value="Multidrug resistance protein D"/>
    <property type="match status" value="1"/>
</dbReference>
<evidence type="ECO:0000256" key="2">
    <source>
        <dbReference type="ARBA" id="ARBA00022692"/>
    </source>
</evidence>
<dbReference type="Pfam" id="PF07690">
    <property type="entry name" value="MFS_1"/>
    <property type="match status" value="1"/>
</dbReference>
<dbReference type="OrthoDB" id="419537at2759"/>
<evidence type="ECO:0000256" key="6">
    <source>
        <dbReference type="SAM" id="Phobius"/>
    </source>
</evidence>
<feature type="transmembrane region" description="Helical" evidence="6">
    <location>
        <begin position="457"/>
        <end position="476"/>
    </location>
</feature>
<dbReference type="Gene3D" id="1.20.1250.20">
    <property type="entry name" value="MFS general substrate transporter like domains"/>
    <property type="match status" value="1"/>
</dbReference>
<dbReference type="PANTHER" id="PTHR23501:SF67">
    <property type="entry name" value="MFS MULTIDRUG EFFLUX TRANSPORTER (EUROFUNG)"/>
    <property type="match status" value="1"/>
</dbReference>
<keyword evidence="4 6" id="KW-0472">Membrane</keyword>
<evidence type="ECO:0000256" key="1">
    <source>
        <dbReference type="ARBA" id="ARBA00004141"/>
    </source>
</evidence>
<feature type="transmembrane region" description="Helical" evidence="6">
    <location>
        <begin position="254"/>
        <end position="275"/>
    </location>
</feature>
<dbReference type="GO" id="GO:0000329">
    <property type="term" value="C:fungal-type vacuole membrane"/>
    <property type="evidence" value="ECO:0007669"/>
    <property type="project" value="TreeGrafter"/>
</dbReference>
<dbReference type="InterPro" id="IPR036259">
    <property type="entry name" value="MFS_trans_sf"/>
</dbReference>
<dbReference type="PANTHER" id="PTHR23501">
    <property type="entry name" value="MAJOR FACILITATOR SUPERFAMILY"/>
    <property type="match status" value="1"/>
</dbReference>
<evidence type="ECO:0000313" key="8">
    <source>
        <dbReference type="EMBL" id="KAF2671768.1"/>
    </source>
</evidence>
<feature type="transmembrane region" description="Helical" evidence="6">
    <location>
        <begin position="327"/>
        <end position="350"/>
    </location>
</feature>
<keyword evidence="2 6" id="KW-0812">Transmembrane</keyword>
<feature type="transmembrane region" description="Helical" evidence="6">
    <location>
        <begin position="525"/>
        <end position="547"/>
    </location>
</feature>
<feature type="domain" description="Major facilitator superfamily (MFS) profile" evidence="7">
    <location>
        <begin position="60"/>
        <end position="553"/>
    </location>
</feature>
<dbReference type="AlphaFoldDB" id="A0A6A6UL25"/>
<feature type="transmembrane region" description="Helical" evidence="6">
    <location>
        <begin position="362"/>
        <end position="384"/>
    </location>
</feature>
<evidence type="ECO:0000256" key="3">
    <source>
        <dbReference type="ARBA" id="ARBA00022989"/>
    </source>
</evidence>
<feature type="region of interest" description="Disordered" evidence="5">
    <location>
        <begin position="1"/>
        <end position="45"/>
    </location>
</feature>
<keyword evidence="9" id="KW-1185">Reference proteome</keyword>
<evidence type="ECO:0000313" key="9">
    <source>
        <dbReference type="Proteomes" id="UP000799302"/>
    </source>
</evidence>
<feature type="transmembrane region" description="Helical" evidence="6">
    <location>
        <begin position="125"/>
        <end position="144"/>
    </location>
</feature>
<feature type="transmembrane region" description="Helical" evidence="6">
    <location>
        <begin position="57"/>
        <end position="79"/>
    </location>
</feature>
<dbReference type="InterPro" id="IPR011701">
    <property type="entry name" value="MFS"/>
</dbReference>